<dbReference type="InterPro" id="IPR013424">
    <property type="entry name" value="Ice-binding_C"/>
</dbReference>
<keyword evidence="2" id="KW-0732">Signal</keyword>
<organism evidence="3 4">
    <name type="scientific">Natronomicrosphaera hydrolytica</name>
    <dbReference type="NCBI Taxonomy" id="3242702"/>
    <lineage>
        <taxon>Bacteria</taxon>
        <taxon>Pseudomonadati</taxon>
        <taxon>Planctomycetota</taxon>
        <taxon>Phycisphaerae</taxon>
        <taxon>Phycisphaerales</taxon>
        <taxon>Phycisphaeraceae</taxon>
        <taxon>Natronomicrosphaera</taxon>
    </lineage>
</organism>
<sequence length="223" mass="24012">MKHLKRMVLGACIVSTALLLAPQHASAAFYWQSGEDWQVGDVPEGATFTETNNGYSGREGQDRGKVDEPLENSGFFNDVAPTSSISSSAIGRVAGGSDSGQWTADLNDVYIIDRIVLHTAAANNWHGRYGATVSYSVDGLNWTVAGTVPTVTPTGTAQAWAEDVDFNGAEARYLRLGYSNSSGNFHHRMDSMDVYIVPEPASIMLVGAAATLLLARRRRTLLK</sequence>
<evidence type="ECO:0000256" key="1">
    <source>
        <dbReference type="SAM" id="Phobius"/>
    </source>
</evidence>
<evidence type="ECO:0000313" key="4">
    <source>
        <dbReference type="Proteomes" id="UP001575105"/>
    </source>
</evidence>
<dbReference type="Pfam" id="PF22633">
    <property type="entry name" value="F5_F8_type_C_2"/>
    <property type="match status" value="1"/>
</dbReference>
<comment type="caution">
    <text evidence="3">The sequence shown here is derived from an EMBL/GenBank/DDBJ whole genome shotgun (WGS) entry which is preliminary data.</text>
</comment>
<name>A0ABV4UAX4_9BACT</name>
<reference evidence="3 4" key="1">
    <citation type="submission" date="2024-08" db="EMBL/GenBank/DDBJ databases">
        <title>Whole-genome sequencing of halo(alkali)philic microorganisms from hypersaline lakes.</title>
        <authorList>
            <person name="Sorokin D.Y."/>
            <person name="Merkel A.Y."/>
            <person name="Messina E."/>
            <person name="Yakimov M."/>
        </authorList>
    </citation>
    <scope>NUCLEOTIDE SEQUENCE [LARGE SCALE GENOMIC DNA]</scope>
    <source>
        <strain evidence="3 4">AB-hyl4</strain>
    </source>
</reference>
<dbReference type="SUPFAM" id="SSF49785">
    <property type="entry name" value="Galactose-binding domain-like"/>
    <property type="match status" value="1"/>
</dbReference>
<keyword evidence="1" id="KW-1133">Transmembrane helix</keyword>
<keyword evidence="1" id="KW-0812">Transmembrane</keyword>
<dbReference type="Gene3D" id="2.60.120.260">
    <property type="entry name" value="Galactose-binding domain-like"/>
    <property type="match status" value="1"/>
</dbReference>
<keyword evidence="4" id="KW-1185">Reference proteome</keyword>
<dbReference type="NCBIfam" id="TIGR02595">
    <property type="entry name" value="PEP_CTERM"/>
    <property type="match status" value="1"/>
</dbReference>
<proteinExistence type="predicted"/>
<feature type="chain" id="PRO_5045494234" evidence="2">
    <location>
        <begin position="28"/>
        <end position="223"/>
    </location>
</feature>
<evidence type="ECO:0000256" key="2">
    <source>
        <dbReference type="SAM" id="SignalP"/>
    </source>
</evidence>
<dbReference type="EMBL" id="JBGUBD010000011">
    <property type="protein sequence ID" value="MFA9479769.1"/>
    <property type="molecule type" value="Genomic_DNA"/>
</dbReference>
<dbReference type="InterPro" id="IPR008979">
    <property type="entry name" value="Galactose-bd-like_sf"/>
</dbReference>
<feature type="signal peptide" evidence="2">
    <location>
        <begin position="1"/>
        <end position="27"/>
    </location>
</feature>
<accession>A0ABV4UAX4</accession>
<keyword evidence="1" id="KW-0472">Membrane</keyword>
<protein>
    <submittedName>
        <fullName evidence="3">Discoidin domain-containing protein</fullName>
    </submittedName>
</protein>
<dbReference type="Proteomes" id="UP001575105">
    <property type="component" value="Unassembled WGS sequence"/>
</dbReference>
<feature type="transmembrane region" description="Helical" evidence="1">
    <location>
        <begin position="194"/>
        <end position="215"/>
    </location>
</feature>
<gene>
    <name evidence="3" type="ORF">ACERK3_15895</name>
</gene>
<evidence type="ECO:0000313" key="3">
    <source>
        <dbReference type="EMBL" id="MFA9479769.1"/>
    </source>
</evidence>
<dbReference type="RefSeq" id="WP_425346692.1">
    <property type="nucleotide sequence ID" value="NZ_JBGUBD010000011.1"/>
</dbReference>